<dbReference type="EMBL" id="JAEPBH010000067">
    <property type="protein sequence ID" value="MBK4716961.1"/>
    <property type="molecule type" value="Genomic_DNA"/>
</dbReference>
<sequence>MNQSVHFPDRECWDERRQAVCFPALVGGMQLTCAIKSEALQIRYGVNAVAPLALFRQHRWDLEEEAQQRIRNQEDDETGWLWLP</sequence>
<accession>A0A8K0V6Y3</accession>
<evidence type="ECO:0000313" key="2">
    <source>
        <dbReference type="Proteomes" id="UP000659047"/>
    </source>
</evidence>
<dbReference type="SUPFAM" id="SSF160272">
    <property type="entry name" value="Shew3726-like"/>
    <property type="match status" value="1"/>
</dbReference>
<reference evidence="1" key="1">
    <citation type="submission" date="2021-01" db="EMBL/GenBank/DDBJ databases">
        <title>Intestinitalea alba gen. nov., sp. nov., a novel genus of the family Enterobacteriaceae, isolated from the gut of the plastic-eating mealworm Tenebrio molitor L.</title>
        <authorList>
            <person name="Yang Y."/>
        </authorList>
    </citation>
    <scope>NUCLEOTIDE SEQUENCE</scope>
    <source>
        <strain evidence="1">BIT-L3</strain>
    </source>
</reference>
<dbReference type="RefSeq" id="WP_238715244.1">
    <property type="nucleotide sequence ID" value="NZ_JAEPBH010000067.1"/>
</dbReference>
<dbReference type="Proteomes" id="UP000659047">
    <property type="component" value="Unassembled WGS sequence"/>
</dbReference>
<dbReference type="Gene3D" id="3.30.160.140">
    <property type="entry name" value="Shew3726-like"/>
    <property type="match status" value="1"/>
</dbReference>
<dbReference type="AlphaFoldDB" id="A0A8K0V6Y3"/>
<dbReference type="InterPro" id="IPR036692">
    <property type="entry name" value="Shew3726-like_sf"/>
</dbReference>
<organism evidence="1 2">
    <name type="scientific">Tenebrionibacter intestinalis</name>
    <dbReference type="NCBI Taxonomy" id="2799638"/>
    <lineage>
        <taxon>Bacteria</taxon>
        <taxon>Pseudomonadati</taxon>
        <taxon>Pseudomonadota</taxon>
        <taxon>Gammaproteobacteria</taxon>
        <taxon>Enterobacterales</taxon>
        <taxon>Enterobacteriaceae</taxon>
        <taxon>Tenebrionibacter/Tenebrionicola group</taxon>
        <taxon>Tenebrionibacter</taxon>
    </lineage>
</organism>
<protein>
    <submittedName>
        <fullName evidence="1">DUF1488 domain-containing protein</fullName>
    </submittedName>
</protein>
<proteinExistence type="predicted"/>
<dbReference type="InterPro" id="IPR009962">
    <property type="entry name" value="DUF1488"/>
</dbReference>
<dbReference type="Pfam" id="PF07369">
    <property type="entry name" value="DUF1488"/>
    <property type="match status" value="1"/>
</dbReference>
<evidence type="ECO:0000313" key="1">
    <source>
        <dbReference type="EMBL" id="MBK4716961.1"/>
    </source>
</evidence>
<comment type="caution">
    <text evidence="1">The sequence shown here is derived from an EMBL/GenBank/DDBJ whole genome shotgun (WGS) entry which is preliminary data.</text>
</comment>
<name>A0A8K0V6Y3_9ENTR</name>
<gene>
    <name evidence="1" type="ORF">JJB97_16840</name>
</gene>
<keyword evidence="2" id="KW-1185">Reference proteome</keyword>